<feature type="region of interest" description="Disordered" evidence="8">
    <location>
        <begin position="374"/>
        <end position="430"/>
    </location>
</feature>
<dbReference type="GO" id="GO:0005634">
    <property type="term" value="C:nucleus"/>
    <property type="evidence" value="ECO:0007669"/>
    <property type="project" value="UniProtKB-SubCell"/>
</dbReference>
<dbReference type="SUPFAM" id="SSF46689">
    <property type="entry name" value="Homeodomain-like"/>
    <property type="match status" value="2"/>
</dbReference>
<dbReference type="PRINTS" id="PR00027">
    <property type="entry name" value="PAIREDBOX"/>
</dbReference>
<protein>
    <submittedName>
        <fullName evidence="12">Paired domain-containing protein</fullName>
    </submittedName>
</protein>
<keyword evidence="7" id="KW-0539">Nucleus</keyword>
<dbReference type="PANTHER" id="PTHR45636:SF52">
    <property type="entry name" value="PAIRED DOMAIN-CONTAINING PROTEIN"/>
    <property type="match status" value="1"/>
</dbReference>
<dbReference type="InterPro" id="IPR043182">
    <property type="entry name" value="PAIRED_DNA-bd_dom"/>
</dbReference>
<dbReference type="InterPro" id="IPR036388">
    <property type="entry name" value="WH-like_DNA-bd_sf"/>
</dbReference>
<evidence type="ECO:0000256" key="4">
    <source>
        <dbReference type="ARBA" id="ARBA00023015"/>
    </source>
</evidence>
<keyword evidence="2" id="KW-0217">Developmental protein</keyword>
<comment type="subcellular location">
    <subcellularLocation>
        <location evidence="1">Nucleus</location>
    </subcellularLocation>
</comment>
<keyword evidence="4" id="KW-0805">Transcription regulation</keyword>
<feature type="compositionally biased region" description="Low complexity" evidence="8">
    <location>
        <begin position="25"/>
        <end position="52"/>
    </location>
</feature>
<dbReference type="Pfam" id="PF00292">
    <property type="entry name" value="PAX"/>
    <property type="match status" value="2"/>
</dbReference>
<feature type="compositionally biased region" description="Pro residues" evidence="8">
    <location>
        <begin position="410"/>
        <end position="427"/>
    </location>
</feature>
<evidence type="ECO:0000256" key="7">
    <source>
        <dbReference type="ARBA" id="ARBA00023242"/>
    </source>
</evidence>
<evidence type="ECO:0000256" key="6">
    <source>
        <dbReference type="ARBA" id="ARBA00023163"/>
    </source>
</evidence>
<feature type="region of interest" description="Disordered" evidence="8">
    <location>
        <begin position="1"/>
        <end position="55"/>
    </location>
</feature>
<evidence type="ECO:0000256" key="2">
    <source>
        <dbReference type="ARBA" id="ARBA00022473"/>
    </source>
</evidence>
<feature type="compositionally biased region" description="Polar residues" evidence="8">
    <location>
        <begin position="1"/>
        <end position="10"/>
    </location>
</feature>
<dbReference type="Proteomes" id="UP000282613">
    <property type="component" value="Unassembled WGS sequence"/>
</dbReference>
<keyword evidence="5" id="KW-0238">DNA-binding</keyword>
<dbReference type="AlphaFoldDB" id="A0A158R7F0"/>
<evidence type="ECO:0000313" key="12">
    <source>
        <dbReference type="WBParaSite" id="TASK_0000373501-mRNA-1"/>
    </source>
</evidence>
<dbReference type="OrthoDB" id="3225452at2759"/>
<accession>A0A158R7F0</accession>
<evidence type="ECO:0000256" key="3">
    <source>
        <dbReference type="ARBA" id="ARBA00022724"/>
    </source>
</evidence>
<dbReference type="InterPro" id="IPR009057">
    <property type="entry name" value="Homeodomain-like_sf"/>
</dbReference>
<sequence>MCLSSMSLWDQHQGHERASHHHHQQQQQAQSEFGVSASTSADSMSDSTSTSTNQMPWQMSTFKDAAYIQAAAAAPFVYPYSRHASSPGEVFGYSDGNHEHGHTRYSSPAGEAVNFCGGTNGFETPWQHNYQTKCEPPDYATVAATMAAAAVCRQAQYFEDFYSRKRSGKNKAHGNVNQLGGSFVNGRPLPDEIRQRIVEMAHSNIRPCDISRRLRVSHGCVSKILCRLPVNNARAPPNKFNGAYQRGVGGGGSSGINTRSLRVTVMGCGRTEWTGVESLHQRGEVCTIGDEKGKAVRYNETGSIRPGVIGGSKPKVATPQVVEAIHRYKAETPTMFAWEIRDRLEKDGICTQETLPSVSSINRIVRNKALDTRYSVCDQSSSNREQSQNSTLLEPLQPPHSQCTPLTLISPPPPQPPPQPQAPPPQALSPVDTKYMDRIHLLHGLPPPTSESEFHSQRSMFGTSASMSSLSTEFPAFRRQEDVWYPEYITSSALVEEVGGPPPNNTVTVTPVSAAASLPRDLLLQHALMHIPSSIAPAPPGTFSITELIRQNHQQQQHLFSRAISPGEVNEPLRHQNLDSMTYGRGDGTVEDGYRFEHKALKLDPKHHASLKEADSKANQEDVNHHLLQFCPNITGVLKTDASELYPPPSAMPMCALEMSQSHLQPPFGRYEMPSHSSPEAACHYGTYTSNGNTGTNHRYAHLQNSAHLLPAEETNTFTAM</sequence>
<name>A0A158R7F0_TAEAS</name>
<dbReference type="PROSITE" id="PS00034">
    <property type="entry name" value="PAIRED_1"/>
    <property type="match status" value="1"/>
</dbReference>
<evidence type="ECO:0000256" key="8">
    <source>
        <dbReference type="SAM" id="MobiDB-lite"/>
    </source>
</evidence>
<feature type="compositionally biased region" description="Low complexity" evidence="8">
    <location>
        <begin position="379"/>
        <end position="390"/>
    </location>
</feature>
<dbReference type="PANTHER" id="PTHR45636">
    <property type="entry name" value="PAIRED BOX PROTEIN PAX-6-RELATED-RELATED"/>
    <property type="match status" value="1"/>
</dbReference>
<evidence type="ECO:0000313" key="11">
    <source>
        <dbReference type="Proteomes" id="UP000282613"/>
    </source>
</evidence>
<keyword evidence="6" id="KW-0804">Transcription</keyword>
<evidence type="ECO:0000256" key="1">
    <source>
        <dbReference type="ARBA" id="ARBA00004123"/>
    </source>
</evidence>
<keyword evidence="11" id="KW-1185">Reference proteome</keyword>
<dbReference type="GO" id="GO:0000981">
    <property type="term" value="F:DNA-binding transcription factor activity, RNA polymerase II-specific"/>
    <property type="evidence" value="ECO:0007669"/>
    <property type="project" value="TreeGrafter"/>
</dbReference>
<dbReference type="InterPro" id="IPR043565">
    <property type="entry name" value="PAX_fam"/>
</dbReference>
<gene>
    <name evidence="10" type="ORF">TASK_LOCUS3736</name>
</gene>
<reference evidence="10 11" key="2">
    <citation type="submission" date="2018-11" db="EMBL/GenBank/DDBJ databases">
        <authorList>
            <consortium name="Pathogen Informatics"/>
        </authorList>
    </citation>
    <scope>NUCLEOTIDE SEQUENCE [LARGE SCALE GENOMIC DNA]</scope>
</reference>
<dbReference type="FunFam" id="1.10.10.10:FF:000003">
    <property type="entry name" value="Paired box protein Pax-6"/>
    <property type="match status" value="1"/>
</dbReference>
<dbReference type="InterPro" id="IPR001523">
    <property type="entry name" value="Paired_dom"/>
</dbReference>
<evidence type="ECO:0000259" key="9">
    <source>
        <dbReference type="PROSITE" id="PS51057"/>
    </source>
</evidence>
<dbReference type="WBParaSite" id="TASK_0000373501-mRNA-1">
    <property type="protein sequence ID" value="TASK_0000373501-mRNA-1"/>
    <property type="gene ID" value="TASK_0000373501"/>
</dbReference>
<proteinExistence type="predicted"/>
<evidence type="ECO:0000313" key="10">
    <source>
        <dbReference type="EMBL" id="VDK32264.1"/>
    </source>
</evidence>
<dbReference type="PROSITE" id="PS51057">
    <property type="entry name" value="PAIRED_2"/>
    <property type="match status" value="1"/>
</dbReference>
<organism evidence="12">
    <name type="scientific">Taenia asiatica</name>
    <name type="common">Asian tapeworm</name>
    <dbReference type="NCBI Taxonomy" id="60517"/>
    <lineage>
        <taxon>Eukaryota</taxon>
        <taxon>Metazoa</taxon>
        <taxon>Spiralia</taxon>
        <taxon>Lophotrochozoa</taxon>
        <taxon>Platyhelminthes</taxon>
        <taxon>Cestoda</taxon>
        <taxon>Eucestoda</taxon>
        <taxon>Cyclophyllidea</taxon>
        <taxon>Taeniidae</taxon>
        <taxon>Taenia</taxon>
    </lineage>
</organism>
<dbReference type="SMART" id="SM00351">
    <property type="entry name" value="PAX"/>
    <property type="match status" value="1"/>
</dbReference>
<dbReference type="Gene3D" id="1.10.10.10">
    <property type="entry name" value="Winged helix-like DNA-binding domain superfamily/Winged helix DNA-binding domain"/>
    <property type="match status" value="2"/>
</dbReference>
<feature type="domain" description="Paired" evidence="9">
    <location>
        <begin position="172"/>
        <end position="368"/>
    </location>
</feature>
<dbReference type="GO" id="GO:0000978">
    <property type="term" value="F:RNA polymerase II cis-regulatory region sequence-specific DNA binding"/>
    <property type="evidence" value="ECO:0007669"/>
    <property type="project" value="TreeGrafter"/>
</dbReference>
<keyword evidence="3" id="KW-0563">Paired box</keyword>
<reference evidence="12" key="1">
    <citation type="submission" date="2016-04" db="UniProtKB">
        <authorList>
            <consortium name="WormBaseParasite"/>
        </authorList>
    </citation>
    <scope>IDENTIFICATION</scope>
</reference>
<dbReference type="STRING" id="60517.A0A158R7F0"/>
<dbReference type="EMBL" id="UYRS01018310">
    <property type="protein sequence ID" value="VDK32264.1"/>
    <property type="molecule type" value="Genomic_DNA"/>
</dbReference>
<evidence type="ECO:0000256" key="5">
    <source>
        <dbReference type="ARBA" id="ARBA00023125"/>
    </source>
</evidence>